<keyword evidence="3" id="KW-1185">Reference proteome</keyword>
<name>A0ABS2N5Q1_9BACI</name>
<dbReference type="InterPro" id="IPR051783">
    <property type="entry name" value="NAD(P)-dependent_oxidoreduct"/>
</dbReference>
<dbReference type="EMBL" id="JAFBDR010000033">
    <property type="protein sequence ID" value="MBM7573438.1"/>
    <property type="molecule type" value="Genomic_DNA"/>
</dbReference>
<dbReference type="Gene3D" id="3.40.50.720">
    <property type="entry name" value="NAD(P)-binding Rossmann-like Domain"/>
    <property type="match status" value="1"/>
</dbReference>
<sequence length="319" mass="35702">METLFITGGTGYIGSEVVETALEQGYHVQVLTRSSTKAKLLEEKGVEAIVGDLITDDHWQDTASKADYMIHVAAPPTWGKRVSKKVALAFQHGLYEMTERLLQCALENRQLKKLVYVAGTSYFGDTGSSTYASENFKPIPKGWGPYLAPAVDALEKYTSKGVPIVTAFPGGVYGPDSWCVQLFLKPLFEGKKITGLKGYKPYFSPIHLKDCARALVFLLQHGQASERYFLVDDQPMTFGDEFLQLIEKEMKVTAKTQYVPRWLCTIILGPVLTEYSTAHNHFSNRKLRDLGFDYLYPNASEGLPVVVESWLKQECANIH</sequence>
<proteinExistence type="predicted"/>
<protein>
    <submittedName>
        <fullName evidence="2">Nucleoside-diphosphate-sugar epimerase</fullName>
    </submittedName>
</protein>
<evidence type="ECO:0000313" key="2">
    <source>
        <dbReference type="EMBL" id="MBM7573438.1"/>
    </source>
</evidence>
<dbReference type="InterPro" id="IPR001509">
    <property type="entry name" value="Epimerase_deHydtase"/>
</dbReference>
<reference evidence="2 3" key="1">
    <citation type="submission" date="2021-01" db="EMBL/GenBank/DDBJ databases">
        <title>Genomic Encyclopedia of Type Strains, Phase IV (KMG-IV): sequencing the most valuable type-strain genomes for metagenomic binning, comparative biology and taxonomic classification.</title>
        <authorList>
            <person name="Goeker M."/>
        </authorList>
    </citation>
    <scope>NUCLEOTIDE SEQUENCE [LARGE SCALE GENOMIC DNA]</scope>
    <source>
        <strain evidence="2 3">DSM 23711</strain>
    </source>
</reference>
<dbReference type="RefSeq" id="WP_204502084.1">
    <property type="nucleotide sequence ID" value="NZ_JAFBDR010000033.1"/>
</dbReference>
<feature type="domain" description="NAD-dependent epimerase/dehydratase" evidence="1">
    <location>
        <begin position="5"/>
        <end position="227"/>
    </location>
</feature>
<accession>A0ABS2N5Q1</accession>
<dbReference type="PANTHER" id="PTHR48079:SF6">
    <property type="entry name" value="NAD(P)-BINDING DOMAIN-CONTAINING PROTEIN-RELATED"/>
    <property type="match status" value="1"/>
</dbReference>
<dbReference type="Pfam" id="PF01370">
    <property type="entry name" value="Epimerase"/>
    <property type="match status" value="1"/>
</dbReference>
<organism evidence="2 3">
    <name type="scientific">Aquibacillus albus</name>
    <dbReference type="NCBI Taxonomy" id="1168171"/>
    <lineage>
        <taxon>Bacteria</taxon>
        <taxon>Bacillati</taxon>
        <taxon>Bacillota</taxon>
        <taxon>Bacilli</taxon>
        <taxon>Bacillales</taxon>
        <taxon>Bacillaceae</taxon>
        <taxon>Aquibacillus</taxon>
    </lineage>
</organism>
<evidence type="ECO:0000259" key="1">
    <source>
        <dbReference type="Pfam" id="PF01370"/>
    </source>
</evidence>
<evidence type="ECO:0000313" key="3">
    <source>
        <dbReference type="Proteomes" id="UP001296943"/>
    </source>
</evidence>
<dbReference type="Proteomes" id="UP001296943">
    <property type="component" value="Unassembled WGS sequence"/>
</dbReference>
<dbReference type="PANTHER" id="PTHR48079">
    <property type="entry name" value="PROTEIN YEEZ"/>
    <property type="match status" value="1"/>
</dbReference>
<dbReference type="InterPro" id="IPR036291">
    <property type="entry name" value="NAD(P)-bd_dom_sf"/>
</dbReference>
<comment type="caution">
    <text evidence="2">The sequence shown here is derived from an EMBL/GenBank/DDBJ whole genome shotgun (WGS) entry which is preliminary data.</text>
</comment>
<gene>
    <name evidence="2" type="ORF">JOC48_004002</name>
</gene>
<dbReference type="SUPFAM" id="SSF51735">
    <property type="entry name" value="NAD(P)-binding Rossmann-fold domains"/>
    <property type="match status" value="1"/>
</dbReference>